<proteinExistence type="predicted"/>
<accession>A0A222FKP5</accession>
<keyword evidence="2" id="KW-1185">Reference proteome</keyword>
<dbReference type="KEGG" id="bsan:CHH28_08910"/>
<gene>
    <name evidence="1" type="ORF">CHH28_08910</name>
</gene>
<reference evidence="1 2" key="1">
    <citation type="submission" date="2017-07" db="EMBL/GenBank/DDBJ databases">
        <title>Annotated genome sequence of Bacterioplanes sanyensis isolated from Red Sea.</title>
        <authorList>
            <person name="Rehman Z.U."/>
        </authorList>
    </citation>
    <scope>NUCLEOTIDE SEQUENCE [LARGE SCALE GENOMIC DNA]</scope>
    <source>
        <strain evidence="1 2">NV9</strain>
    </source>
</reference>
<dbReference type="EMBL" id="CP022530">
    <property type="protein sequence ID" value="ASP38793.1"/>
    <property type="molecule type" value="Genomic_DNA"/>
</dbReference>
<protein>
    <submittedName>
        <fullName evidence="1">Uncharacterized protein</fullName>
    </submittedName>
</protein>
<evidence type="ECO:0000313" key="2">
    <source>
        <dbReference type="Proteomes" id="UP000202440"/>
    </source>
</evidence>
<sequence>MCCDPVYQFQNDEICQRIDDLYPEIMAKIQQRADNYYWKSQIGVEQLGESRVHAISTFLFDSDVGNRERRYDLAPLQRLAHLFHTGVR</sequence>
<dbReference type="AlphaFoldDB" id="A0A222FKP5"/>
<organism evidence="1 2">
    <name type="scientific">Bacterioplanes sanyensis</name>
    <dbReference type="NCBI Taxonomy" id="1249553"/>
    <lineage>
        <taxon>Bacteria</taxon>
        <taxon>Pseudomonadati</taxon>
        <taxon>Pseudomonadota</taxon>
        <taxon>Gammaproteobacteria</taxon>
        <taxon>Oceanospirillales</taxon>
        <taxon>Oceanospirillaceae</taxon>
        <taxon>Bacterioplanes</taxon>
    </lineage>
</organism>
<evidence type="ECO:0000313" key="1">
    <source>
        <dbReference type="EMBL" id="ASP38793.1"/>
    </source>
</evidence>
<dbReference type="Proteomes" id="UP000202440">
    <property type="component" value="Chromosome"/>
</dbReference>
<name>A0A222FKP5_9GAMM</name>